<accession>A0A6A5XHX4</accession>
<dbReference type="OrthoDB" id="3800656at2759"/>
<dbReference type="AlphaFoldDB" id="A0A6A5XHX4"/>
<dbReference type="GeneID" id="54291452"/>
<protein>
    <submittedName>
        <fullName evidence="1">Uncharacterized protein</fullName>
    </submittedName>
</protein>
<evidence type="ECO:0000313" key="2">
    <source>
        <dbReference type="Proteomes" id="UP000799778"/>
    </source>
</evidence>
<evidence type="ECO:0000313" key="1">
    <source>
        <dbReference type="EMBL" id="KAF2012479.1"/>
    </source>
</evidence>
<proteinExistence type="predicted"/>
<dbReference type="RefSeq" id="XP_033380818.1">
    <property type="nucleotide sequence ID" value="XM_033534055.1"/>
</dbReference>
<keyword evidence="2" id="KW-1185">Reference proteome</keyword>
<organism evidence="1 2">
    <name type="scientific">Aaosphaeria arxii CBS 175.79</name>
    <dbReference type="NCBI Taxonomy" id="1450172"/>
    <lineage>
        <taxon>Eukaryota</taxon>
        <taxon>Fungi</taxon>
        <taxon>Dikarya</taxon>
        <taxon>Ascomycota</taxon>
        <taxon>Pezizomycotina</taxon>
        <taxon>Dothideomycetes</taxon>
        <taxon>Pleosporomycetidae</taxon>
        <taxon>Pleosporales</taxon>
        <taxon>Pleosporales incertae sedis</taxon>
        <taxon>Aaosphaeria</taxon>
    </lineage>
</organism>
<sequence length="162" mass="18533">MSGGFNYDEQGLGKTTETLLMIWFNNRVLELDAEIESYRRASNKKDDAFKGLKLCVWQKKLAEEKISVIERFDRLLERWQSVKTKNSVHNDLQSCHIIHAFSPAPSAAIWMQAMGRAVCFEKLFRCLIFEYFVDGTLNVKQLQRSTANALSSIAAMMSMEGV</sequence>
<name>A0A6A5XHX4_9PLEO</name>
<dbReference type="Proteomes" id="UP000799778">
    <property type="component" value="Unassembled WGS sequence"/>
</dbReference>
<reference evidence="1" key="1">
    <citation type="journal article" date="2020" name="Stud. Mycol.">
        <title>101 Dothideomycetes genomes: a test case for predicting lifestyles and emergence of pathogens.</title>
        <authorList>
            <person name="Haridas S."/>
            <person name="Albert R."/>
            <person name="Binder M."/>
            <person name="Bloem J."/>
            <person name="Labutti K."/>
            <person name="Salamov A."/>
            <person name="Andreopoulos B."/>
            <person name="Baker S."/>
            <person name="Barry K."/>
            <person name="Bills G."/>
            <person name="Bluhm B."/>
            <person name="Cannon C."/>
            <person name="Castanera R."/>
            <person name="Culley D."/>
            <person name="Daum C."/>
            <person name="Ezra D."/>
            <person name="Gonzalez J."/>
            <person name="Henrissat B."/>
            <person name="Kuo A."/>
            <person name="Liang C."/>
            <person name="Lipzen A."/>
            <person name="Lutzoni F."/>
            <person name="Magnuson J."/>
            <person name="Mondo S."/>
            <person name="Nolan M."/>
            <person name="Ohm R."/>
            <person name="Pangilinan J."/>
            <person name="Park H.-J."/>
            <person name="Ramirez L."/>
            <person name="Alfaro M."/>
            <person name="Sun H."/>
            <person name="Tritt A."/>
            <person name="Yoshinaga Y."/>
            <person name="Zwiers L.-H."/>
            <person name="Turgeon B."/>
            <person name="Goodwin S."/>
            <person name="Spatafora J."/>
            <person name="Crous P."/>
            <person name="Grigoriev I."/>
        </authorList>
    </citation>
    <scope>NUCLEOTIDE SEQUENCE</scope>
    <source>
        <strain evidence="1">CBS 175.79</strain>
    </source>
</reference>
<dbReference type="EMBL" id="ML978072">
    <property type="protein sequence ID" value="KAF2012479.1"/>
    <property type="molecule type" value="Genomic_DNA"/>
</dbReference>
<gene>
    <name evidence="1" type="ORF">BU24DRAFT_494484</name>
</gene>